<feature type="transmembrane region" description="Helical" evidence="1">
    <location>
        <begin position="40"/>
        <end position="58"/>
    </location>
</feature>
<evidence type="ECO:0000313" key="2">
    <source>
        <dbReference type="EMBL" id="MBC3540140.1"/>
    </source>
</evidence>
<evidence type="ECO:0000313" key="3">
    <source>
        <dbReference type="Proteomes" id="UP000659698"/>
    </source>
</evidence>
<keyword evidence="1" id="KW-1133">Transmembrane helix</keyword>
<protein>
    <submittedName>
        <fullName evidence="2">DUF805 domain-containing protein</fullName>
    </submittedName>
</protein>
<dbReference type="PANTHER" id="PTHR34980">
    <property type="entry name" value="INNER MEMBRANE PROTEIN-RELATED-RELATED"/>
    <property type="match status" value="1"/>
</dbReference>
<dbReference type="InterPro" id="IPR008523">
    <property type="entry name" value="DUF805"/>
</dbReference>
<dbReference type="RefSeq" id="WP_186637201.1">
    <property type="nucleotide sequence ID" value="NZ_JACOAF010000023.1"/>
</dbReference>
<evidence type="ECO:0000256" key="1">
    <source>
        <dbReference type="SAM" id="Phobius"/>
    </source>
</evidence>
<dbReference type="EMBL" id="JACOAF010000023">
    <property type="protein sequence ID" value="MBC3540140.1"/>
    <property type="molecule type" value="Genomic_DNA"/>
</dbReference>
<proteinExistence type="predicted"/>
<gene>
    <name evidence="2" type="ORF">H7U12_10635</name>
</gene>
<accession>A0ABR6VSG5</accession>
<sequence>MFKAPFSFTGRIRRLEYGLSCLIYTALVMTFSVLATPNDVTSSLIILVIYIPLVWFIWAHGAKRCHDRGNMGWFQLIPFYGLVMLFGEGEDGRNRYGQDPKREIEAALEFWEEEPAV</sequence>
<dbReference type="Pfam" id="PF05656">
    <property type="entry name" value="DUF805"/>
    <property type="match status" value="1"/>
</dbReference>
<dbReference type="Proteomes" id="UP000659698">
    <property type="component" value="Unassembled WGS sequence"/>
</dbReference>
<dbReference type="PANTHER" id="PTHR34980:SF3">
    <property type="entry name" value="BLR8105 PROTEIN"/>
    <property type="match status" value="1"/>
</dbReference>
<feature type="transmembrane region" description="Helical" evidence="1">
    <location>
        <begin position="15"/>
        <end position="34"/>
    </location>
</feature>
<reference evidence="2 3" key="1">
    <citation type="journal article" date="2019" name="Int. J. Syst. Evol. Microbiol.">
        <title>Rufibacter sediminis sp. nov., isolated from freshwater lake sediment.</title>
        <authorList>
            <person name="Qu J.H."/>
            <person name="Zhang L.J."/>
            <person name="Fu Y.H."/>
            <person name="Li H.F."/>
        </authorList>
    </citation>
    <scope>NUCLEOTIDE SEQUENCE [LARGE SCALE GENOMIC DNA]</scope>
    <source>
        <strain evidence="2 3">H-1</strain>
    </source>
</reference>
<name>A0ABR6VSG5_9BACT</name>
<keyword evidence="3" id="KW-1185">Reference proteome</keyword>
<comment type="caution">
    <text evidence="2">The sequence shown here is derived from an EMBL/GenBank/DDBJ whole genome shotgun (WGS) entry which is preliminary data.</text>
</comment>
<keyword evidence="1" id="KW-0472">Membrane</keyword>
<keyword evidence="1" id="KW-0812">Transmembrane</keyword>
<organism evidence="2 3">
    <name type="scientific">Rufibacter sediminis</name>
    <dbReference type="NCBI Taxonomy" id="2762756"/>
    <lineage>
        <taxon>Bacteria</taxon>
        <taxon>Pseudomonadati</taxon>
        <taxon>Bacteroidota</taxon>
        <taxon>Cytophagia</taxon>
        <taxon>Cytophagales</taxon>
        <taxon>Hymenobacteraceae</taxon>
        <taxon>Rufibacter</taxon>
    </lineage>
</organism>